<reference evidence="1" key="1">
    <citation type="journal article" date="2014" name="Front. Microbiol.">
        <title>High frequency of phylogenetically diverse reductive dehalogenase-homologous genes in deep subseafloor sedimentary metagenomes.</title>
        <authorList>
            <person name="Kawai M."/>
            <person name="Futagami T."/>
            <person name="Toyoda A."/>
            <person name="Takaki Y."/>
            <person name="Nishi S."/>
            <person name="Hori S."/>
            <person name="Arai W."/>
            <person name="Tsubouchi T."/>
            <person name="Morono Y."/>
            <person name="Uchiyama I."/>
            <person name="Ito T."/>
            <person name="Fujiyama A."/>
            <person name="Inagaki F."/>
            <person name="Takami H."/>
        </authorList>
    </citation>
    <scope>NUCLEOTIDE SEQUENCE</scope>
    <source>
        <strain evidence="1">Expedition CK06-06</strain>
    </source>
</reference>
<protein>
    <submittedName>
        <fullName evidence="1">Uncharacterized protein</fullName>
    </submittedName>
</protein>
<gene>
    <name evidence="1" type="ORF">S12H4_14001</name>
</gene>
<comment type="caution">
    <text evidence="1">The sequence shown here is derived from an EMBL/GenBank/DDBJ whole genome shotgun (WGS) entry which is preliminary data.</text>
</comment>
<feature type="non-terminal residue" evidence="1">
    <location>
        <position position="1"/>
    </location>
</feature>
<dbReference type="EMBL" id="BARW01006666">
    <property type="protein sequence ID" value="GAI79096.1"/>
    <property type="molecule type" value="Genomic_DNA"/>
</dbReference>
<dbReference type="AlphaFoldDB" id="X1SIY4"/>
<sequence>PLCPAHKVELIDVAATQTDTGWEFPWGRIYVPSEMFLFQCPQEFEYYICEPRKRCELVRLDLLKRRLAAIIKPITPTVPRIPGVRRPAYHVPPVVEAAEREPDFQIYLKEVGITMEEYGRLDRMGKFVMRQEFRRWKKQPY</sequence>
<proteinExistence type="predicted"/>
<name>X1SIY4_9ZZZZ</name>
<organism evidence="1">
    <name type="scientific">marine sediment metagenome</name>
    <dbReference type="NCBI Taxonomy" id="412755"/>
    <lineage>
        <taxon>unclassified sequences</taxon>
        <taxon>metagenomes</taxon>
        <taxon>ecological metagenomes</taxon>
    </lineage>
</organism>
<evidence type="ECO:0000313" key="1">
    <source>
        <dbReference type="EMBL" id="GAI79096.1"/>
    </source>
</evidence>
<accession>X1SIY4</accession>